<feature type="compositionally biased region" description="Polar residues" evidence="1">
    <location>
        <begin position="338"/>
        <end position="351"/>
    </location>
</feature>
<dbReference type="Proteomes" id="UP001370758">
    <property type="component" value="Unassembled WGS sequence"/>
</dbReference>
<dbReference type="EMBL" id="JAVHJL010000005">
    <property type="protein sequence ID" value="KAK6502897.1"/>
    <property type="molecule type" value="Genomic_DNA"/>
</dbReference>
<evidence type="ECO:0000259" key="2">
    <source>
        <dbReference type="Pfam" id="PF01048"/>
    </source>
</evidence>
<dbReference type="Gene3D" id="3.40.50.1580">
    <property type="entry name" value="Nucleoside phosphorylase domain"/>
    <property type="match status" value="1"/>
</dbReference>
<gene>
    <name evidence="3" type="ORF">TWF481_007938</name>
</gene>
<evidence type="ECO:0000256" key="1">
    <source>
        <dbReference type="SAM" id="MobiDB-lite"/>
    </source>
</evidence>
<feature type="domain" description="Nucleoside phosphorylase" evidence="2">
    <location>
        <begin position="8"/>
        <end position="123"/>
    </location>
</feature>
<dbReference type="InterPro" id="IPR053137">
    <property type="entry name" value="NLR-like"/>
</dbReference>
<dbReference type="Pfam" id="PF01048">
    <property type="entry name" value="PNP_UDP_1"/>
    <property type="match status" value="1"/>
</dbReference>
<evidence type="ECO:0000313" key="3">
    <source>
        <dbReference type="EMBL" id="KAK6502897.1"/>
    </source>
</evidence>
<keyword evidence="4" id="KW-1185">Reference proteome</keyword>
<dbReference type="InterPro" id="IPR000845">
    <property type="entry name" value="Nucleoside_phosphorylase_d"/>
</dbReference>
<dbReference type="PANTHER" id="PTHR46082">
    <property type="entry name" value="ATP/GTP-BINDING PROTEIN-RELATED"/>
    <property type="match status" value="1"/>
</dbReference>
<dbReference type="GO" id="GO:0009116">
    <property type="term" value="P:nucleoside metabolic process"/>
    <property type="evidence" value="ECO:0007669"/>
    <property type="project" value="InterPro"/>
</dbReference>
<protein>
    <recommendedName>
        <fullName evidence="2">Nucleoside phosphorylase domain-containing protein</fullName>
    </recommendedName>
</protein>
<dbReference type="InterPro" id="IPR035994">
    <property type="entry name" value="Nucleoside_phosphorylase_sf"/>
</dbReference>
<evidence type="ECO:0000313" key="4">
    <source>
        <dbReference type="Proteomes" id="UP001370758"/>
    </source>
</evidence>
<proteinExistence type="predicted"/>
<organism evidence="3 4">
    <name type="scientific">Arthrobotrys musiformis</name>
    <dbReference type="NCBI Taxonomy" id="47236"/>
    <lineage>
        <taxon>Eukaryota</taxon>
        <taxon>Fungi</taxon>
        <taxon>Dikarya</taxon>
        <taxon>Ascomycota</taxon>
        <taxon>Pezizomycotina</taxon>
        <taxon>Orbiliomycetes</taxon>
        <taxon>Orbiliales</taxon>
        <taxon>Orbiliaceae</taxon>
        <taxon>Arthrobotrys</taxon>
    </lineage>
</organism>
<feature type="region of interest" description="Disordered" evidence="1">
    <location>
        <begin position="329"/>
        <end position="351"/>
    </location>
</feature>
<reference evidence="3 4" key="1">
    <citation type="submission" date="2023-08" db="EMBL/GenBank/DDBJ databases">
        <authorList>
            <person name="Palmer J.M."/>
        </authorList>
    </citation>
    <scope>NUCLEOTIDE SEQUENCE [LARGE SCALE GENOMIC DNA]</scope>
    <source>
        <strain evidence="3 4">TWF481</strain>
    </source>
</reference>
<comment type="caution">
    <text evidence="3">The sequence shown here is derived from an EMBL/GenBank/DDBJ whole genome shotgun (WGS) entry which is preliminary data.</text>
</comment>
<dbReference type="SUPFAM" id="SSF53167">
    <property type="entry name" value="Purine and uridine phosphorylases"/>
    <property type="match status" value="1"/>
</dbReference>
<dbReference type="GO" id="GO:0003824">
    <property type="term" value="F:catalytic activity"/>
    <property type="evidence" value="ECO:0007669"/>
    <property type="project" value="InterPro"/>
</dbReference>
<name>A0AAV9W7P2_9PEZI</name>
<dbReference type="AlphaFoldDB" id="A0AAV9W7P2"/>
<accession>A0AAV9W7P2</accession>
<dbReference type="PANTHER" id="PTHR46082:SF6">
    <property type="entry name" value="AAA+ ATPASE DOMAIN-CONTAINING PROTEIN-RELATED"/>
    <property type="match status" value="1"/>
</dbReference>
<sequence length="382" mass="41455">MPTQNDFEICIICALPLEARAIRALFEAGEDKTFEKAKGDTNIYSIGRISGKDVVLAYMPGMGKVAAAGVAGNLKRSFENIKLALLVGICGGVPGEGDNGVRLGDVIVGKNVVHYDFGRQYEHGFEMKDGPGDRLGKQGPEIGGFVGKLESGRGKLEQQLSGYLDSMLNSWKPKISVDNLKDVAYPKGYWHIHQDKDAGECWDGKCENFVSVCKTATTASCEELGCERADWIRPRDRRPVPRVFFGTVASGDKVMRSAAIRNKIAKGADVLAFDMEAAGVWDFLPCILIKGVCDYSDSHKNKSWQEYAAISAAAFTRAALEEWASSATTTTTDATAARSQPSQPTIGSINSYGNTQFNNHKGSKVMNQASNMVFTGNQTFSF</sequence>